<evidence type="ECO:0000259" key="2">
    <source>
        <dbReference type="SMART" id="SM00457"/>
    </source>
</evidence>
<accession>A0A2A4J9A2</accession>
<feature type="signal peptide" evidence="1">
    <location>
        <begin position="1"/>
        <end position="20"/>
    </location>
</feature>
<reference evidence="3" key="1">
    <citation type="submission" date="2017-09" db="EMBL/GenBank/DDBJ databases">
        <title>Contemporary evolution of a Lepidopteran species, Heliothis virescens, in response to modern agricultural practices.</title>
        <authorList>
            <person name="Fritz M.L."/>
            <person name="Deyonke A.M."/>
            <person name="Papanicolaou A."/>
            <person name="Micinski S."/>
            <person name="Westbrook J."/>
            <person name="Gould F."/>
        </authorList>
    </citation>
    <scope>NUCLEOTIDE SEQUENCE [LARGE SCALE GENOMIC DNA]</scope>
    <source>
        <strain evidence="3">HvINT-</strain>
        <tissue evidence="3">Whole body</tissue>
    </source>
</reference>
<name>A0A2A4J9A2_HELVI</name>
<dbReference type="AlphaFoldDB" id="A0A2A4J9A2"/>
<organism evidence="3">
    <name type="scientific">Heliothis virescens</name>
    <name type="common">Tobacco budworm moth</name>
    <dbReference type="NCBI Taxonomy" id="7102"/>
    <lineage>
        <taxon>Eukaryota</taxon>
        <taxon>Metazoa</taxon>
        <taxon>Ecdysozoa</taxon>
        <taxon>Arthropoda</taxon>
        <taxon>Hexapoda</taxon>
        <taxon>Insecta</taxon>
        <taxon>Pterygota</taxon>
        <taxon>Neoptera</taxon>
        <taxon>Endopterygota</taxon>
        <taxon>Lepidoptera</taxon>
        <taxon>Glossata</taxon>
        <taxon>Ditrysia</taxon>
        <taxon>Noctuoidea</taxon>
        <taxon>Noctuidae</taxon>
        <taxon>Heliothinae</taxon>
        <taxon>Heliothis</taxon>
    </lineage>
</organism>
<feature type="domain" description="MACPF" evidence="2">
    <location>
        <begin position="143"/>
        <end position="380"/>
    </location>
</feature>
<protein>
    <recommendedName>
        <fullName evidence="2">MACPF domain-containing protein</fullName>
    </recommendedName>
</protein>
<dbReference type="STRING" id="7102.A0A2A4J9A2"/>
<evidence type="ECO:0000256" key="1">
    <source>
        <dbReference type="SAM" id="SignalP"/>
    </source>
</evidence>
<keyword evidence="1" id="KW-0732">Signal</keyword>
<feature type="chain" id="PRO_5012562542" description="MACPF domain-containing protein" evidence="1">
    <location>
        <begin position="21"/>
        <end position="709"/>
    </location>
</feature>
<proteinExistence type="predicted"/>
<sequence length="709" mass="81227">MVRTHTVLLLAVALCGAATTLDSELGLGKAINIFMRYGYLSICMRVVPRNDTEGWVFREPTVSVFREVEQYAVAPTPRHAKTLFDGDFHMEFCDNLKQLLQAYFRDFTFERLERPWRAFTAGWPTDIMARNLGINSSFINGDHCYVLVRVSRFRETAKLSDLPGNIAVEDVVYDAIQEAAIGDTASIADFIRKYGSHYIASYITGNSLYQVFVFSRGVYSRIKERVKSRGISDIPVAEMNNFFSPLFAEHVGAVKVFVFSRTAYSMIKERLKSKGVADITAKELEGYFSPWHAKHIGQIKVASGNKTVENWATKRLRVHYYIFSYPSLLKLHGEPSLLRSLDTLLGNEALLQLELKTLSPAFKDVKKKKWFEEVIDNYLKLWESNIEEDLGYSLNIGNAIDVFANYGDLSQVTQVISADYEGEYGSDPIVPFSEKNIKVFKNVTSTEIKGDADGITNIELLICETFEDLLDSYFQHFKIEGTDKPWKAFMGDWIHDEIMRTFGIEYDPKPDCCFVLIKLTKVHKTVQLGNLEGVAVKDYVMRAIDELNMTDTAEVRRFMKSYGTHYIDSYVTGNVIYQVFKYKRRGFDMLRSYIAMRNAGRANNANLRFYFSSYFLKQVGDIRVASGNKTIETWARLNLRDVQYLYSRPSLLRLNYNSVLVNKLNNLMDQGALIGLNLKTLRPLFKDRRKADSYAEVVENDLQLWEVNA</sequence>
<comment type="caution">
    <text evidence="3">The sequence shown here is derived from an EMBL/GenBank/DDBJ whole genome shotgun (WGS) entry which is preliminary data.</text>
</comment>
<gene>
    <name evidence="3" type="ORF">B5V51_5429</name>
</gene>
<evidence type="ECO:0000313" key="3">
    <source>
        <dbReference type="EMBL" id="PCG68258.1"/>
    </source>
</evidence>
<dbReference type="InterPro" id="IPR020864">
    <property type="entry name" value="MACPF"/>
</dbReference>
<dbReference type="SMART" id="SM00457">
    <property type="entry name" value="MACPF"/>
    <property type="match status" value="1"/>
</dbReference>
<dbReference type="EMBL" id="NWSH01002456">
    <property type="protein sequence ID" value="PCG68258.1"/>
    <property type="molecule type" value="Genomic_DNA"/>
</dbReference>